<evidence type="ECO:0000313" key="1">
    <source>
        <dbReference type="EMBL" id="CAL1689694.1"/>
    </source>
</evidence>
<name>A0AAV2P9W8_9HYME</name>
<dbReference type="Proteomes" id="UP001497644">
    <property type="component" value="Chromosome 9"/>
</dbReference>
<accession>A0AAV2P9W8</accession>
<dbReference type="AlphaFoldDB" id="A0AAV2P9W8"/>
<keyword evidence="2" id="KW-1185">Reference proteome</keyword>
<reference evidence="1" key="1">
    <citation type="submission" date="2024-04" db="EMBL/GenBank/DDBJ databases">
        <authorList>
            <consortium name="Molecular Ecology Group"/>
        </authorList>
    </citation>
    <scope>NUCLEOTIDE SEQUENCE</scope>
</reference>
<organism evidence="1 2">
    <name type="scientific">Lasius platythorax</name>
    <dbReference type="NCBI Taxonomy" id="488582"/>
    <lineage>
        <taxon>Eukaryota</taxon>
        <taxon>Metazoa</taxon>
        <taxon>Ecdysozoa</taxon>
        <taxon>Arthropoda</taxon>
        <taxon>Hexapoda</taxon>
        <taxon>Insecta</taxon>
        <taxon>Pterygota</taxon>
        <taxon>Neoptera</taxon>
        <taxon>Endopterygota</taxon>
        <taxon>Hymenoptera</taxon>
        <taxon>Apocrita</taxon>
        <taxon>Aculeata</taxon>
        <taxon>Formicoidea</taxon>
        <taxon>Formicidae</taxon>
        <taxon>Formicinae</taxon>
        <taxon>Lasius</taxon>
        <taxon>Lasius</taxon>
    </lineage>
</organism>
<gene>
    <name evidence="1" type="ORF">LPLAT_LOCUS14564</name>
</gene>
<sequence length="80" mass="9523">MYTFNEENIFQRCSSSLQLVWGKKKEKFSQLQICKVILCVIRKLHQNATDEQISTPVKIWLAHAKERMGREKEQNIENQE</sequence>
<evidence type="ECO:0000313" key="2">
    <source>
        <dbReference type="Proteomes" id="UP001497644"/>
    </source>
</evidence>
<dbReference type="EMBL" id="OZ034832">
    <property type="protein sequence ID" value="CAL1689694.1"/>
    <property type="molecule type" value="Genomic_DNA"/>
</dbReference>
<proteinExistence type="predicted"/>
<protein>
    <submittedName>
        <fullName evidence="1">Uncharacterized protein</fullName>
    </submittedName>
</protein>